<comment type="caution">
    <text evidence="4">The sequence shown here is derived from an EMBL/GenBank/DDBJ whole genome shotgun (WGS) entry which is preliminary data.</text>
</comment>
<dbReference type="InterPro" id="IPR011059">
    <property type="entry name" value="Metal-dep_hydrolase_composite"/>
</dbReference>
<evidence type="ECO:0000259" key="3">
    <source>
        <dbReference type="Pfam" id="PF01979"/>
    </source>
</evidence>
<dbReference type="STRING" id="45070.Lnau_2722"/>
<gene>
    <name evidence="4" type="primary">gad</name>
    <name evidence="4" type="ORF">Lnau_2722</name>
</gene>
<keyword evidence="2 4" id="KW-0378">Hydrolase</keyword>
<feature type="domain" description="Amidohydrolase-related" evidence="3">
    <location>
        <begin position="61"/>
        <end position="411"/>
    </location>
</feature>
<keyword evidence="5" id="KW-1185">Reference proteome</keyword>
<dbReference type="PATRIC" id="fig|45070.6.peg.2875"/>
<protein>
    <submittedName>
        <fullName evidence="4">Guanine aminohydrolase</fullName>
    </submittedName>
</protein>
<dbReference type="Proteomes" id="UP000054725">
    <property type="component" value="Unassembled WGS sequence"/>
</dbReference>
<dbReference type="Gene3D" id="3.20.20.140">
    <property type="entry name" value="Metal-dependent hydrolases"/>
    <property type="match status" value="1"/>
</dbReference>
<dbReference type="EMBL" id="LNYO01000024">
    <property type="protein sequence ID" value="KTD33074.1"/>
    <property type="molecule type" value="Genomic_DNA"/>
</dbReference>
<dbReference type="InterPro" id="IPR050287">
    <property type="entry name" value="MTA/SAH_deaminase"/>
</dbReference>
<evidence type="ECO:0000313" key="4">
    <source>
        <dbReference type="EMBL" id="KTD33074.1"/>
    </source>
</evidence>
<dbReference type="SUPFAM" id="SSF51338">
    <property type="entry name" value="Composite domain of metallo-dependent hydrolases"/>
    <property type="match status" value="1"/>
</dbReference>
<name>A0A0W0WL66_9GAMM</name>
<dbReference type="Pfam" id="PF01979">
    <property type="entry name" value="Amidohydro_1"/>
    <property type="match status" value="1"/>
</dbReference>
<reference evidence="4 5" key="1">
    <citation type="submission" date="2015-11" db="EMBL/GenBank/DDBJ databases">
        <title>Genomic analysis of 38 Legionella species identifies large and diverse effector repertoires.</title>
        <authorList>
            <person name="Burstein D."/>
            <person name="Amaro F."/>
            <person name="Zusman T."/>
            <person name="Lifshitz Z."/>
            <person name="Cohen O."/>
            <person name="Gilbert J.A."/>
            <person name="Pupko T."/>
            <person name="Shuman H.A."/>
            <person name="Segal G."/>
        </authorList>
    </citation>
    <scope>NUCLEOTIDE SEQUENCE [LARGE SCALE GENOMIC DNA]</scope>
    <source>
        <strain evidence="4 5">ATCC 49506</strain>
    </source>
</reference>
<evidence type="ECO:0000256" key="1">
    <source>
        <dbReference type="ARBA" id="ARBA00006745"/>
    </source>
</evidence>
<dbReference type="GO" id="GO:0016810">
    <property type="term" value="F:hydrolase activity, acting on carbon-nitrogen (but not peptide) bonds"/>
    <property type="evidence" value="ECO:0007669"/>
    <property type="project" value="InterPro"/>
</dbReference>
<dbReference type="AlphaFoldDB" id="A0A0W0WL66"/>
<dbReference type="RefSeq" id="WP_058505693.1">
    <property type="nucleotide sequence ID" value="NZ_CAAAIF010000003.1"/>
</dbReference>
<comment type="similarity">
    <text evidence="1">Belongs to the metallo-dependent hydrolases superfamily. ATZ/TRZ family.</text>
</comment>
<dbReference type="Gene3D" id="2.30.40.10">
    <property type="entry name" value="Urease, subunit C, domain 1"/>
    <property type="match status" value="1"/>
</dbReference>
<dbReference type="InterPro" id="IPR032466">
    <property type="entry name" value="Metal_Hydrolase"/>
</dbReference>
<evidence type="ECO:0000256" key="2">
    <source>
        <dbReference type="ARBA" id="ARBA00022801"/>
    </source>
</evidence>
<dbReference type="PANTHER" id="PTHR43794">
    <property type="entry name" value="AMINOHYDROLASE SSNA-RELATED"/>
    <property type="match status" value="1"/>
</dbReference>
<sequence>MGIISDNRKLLRAKFIFPVSAPPIHNGAIIVSDDRIEAVGTWQDIRKSFTYSEVFDLGESVILPAAINAHTHLELTSLVNAIPENTPFVDWILSLVKARKALSQEDFVSSAEQGINMVKSFVTAAVGDIATVDSSVEQLAQDSLSGIVYYELLGVDPEKAPIILKNAQQKLTLWQTCFKETSIRFGLSLHTPFTTSPELLASTARWCQSNKVPLSIHVAESLDETQFLFDGSGAIPDKLYQMAGWPRQPFTIPGCSPITYLHQLKVLDARPLLIHGVQATTDDIKLLRRKHIAVVHCPRSNTQLMNGRFRLAEFLDSGIKVCLGTDSLASCPSLSIWEEMQAAWDMHNKVGENISPQNYLACATLHGAQALAVDETYGSIETGKAALFAVASLENCSASEGNDPDRILTQLMTGASQIANLPVLLS</sequence>
<dbReference type="InterPro" id="IPR006680">
    <property type="entry name" value="Amidohydro-rel"/>
</dbReference>
<dbReference type="PANTHER" id="PTHR43794:SF11">
    <property type="entry name" value="AMIDOHYDROLASE-RELATED DOMAIN-CONTAINING PROTEIN"/>
    <property type="match status" value="1"/>
</dbReference>
<organism evidence="4 5">
    <name type="scientific">Legionella nautarum</name>
    <dbReference type="NCBI Taxonomy" id="45070"/>
    <lineage>
        <taxon>Bacteria</taxon>
        <taxon>Pseudomonadati</taxon>
        <taxon>Pseudomonadota</taxon>
        <taxon>Gammaproteobacteria</taxon>
        <taxon>Legionellales</taxon>
        <taxon>Legionellaceae</taxon>
        <taxon>Legionella</taxon>
    </lineage>
</organism>
<dbReference type="SUPFAM" id="SSF51556">
    <property type="entry name" value="Metallo-dependent hydrolases"/>
    <property type="match status" value="1"/>
</dbReference>
<proteinExistence type="inferred from homology"/>
<evidence type="ECO:0000313" key="5">
    <source>
        <dbReference type="Proteomes" id="UP000054725"/>
    </source>
</evidence>
<accession>A0A0W0WL66</accession>